<evidence type="ECO:0000313" key="15">
    <source>
        <dbReference type="EMBL" id="THU39609.1"/>
    </source>
</evidence>
<dbReference type="InterPro" id="IPR012910">
    <property type="entry name" value="Plug_dom"/>
</dbReference>
<comment type="subcellular location">
    <subcellularLocation>
        <location evidence="1 10">Cell outer membrane</location>
        <topology evidence="1 10">Multi-pass membrane protein</topology>
    </subcellularLocation>
</comment>
<name>A0A4S8HXS7_9BACT</name>
<gene>
    <name evidence="15" type="ORF">FAM09_14000</name>
</gene>
<dbReference type="Gene3D" id="2.40.170.20">
    <property type="entry name" value="TonB-dependent receptor, beta-barrel domain"/>
    <property type="match status" value="1"/>
</dbReference>
<dbReference type="AlphaFoldDB" id="A0A4S8HXS7"/>
<evidence type="ECO:0000256" key="3">
    <source>
        <dbReference type="ARBA" id="ARBA00022452"/>
    </source>
</evidence>
<dbReference type="InterPro" id="IPR008969">
    <property type="entry name" value="CarboxyPept-like_regulatory"/>
</dbReference>
<keyword evidence="8 10" id="KW-0472">Membrane</keyword>
<evidence type="ECO:0000259" key="14">
    <source>
        <dbReference type="Pfam" id="PF07715"/>
    </source>
</evidence>
<dbReference type="InterPro" id="IPR039426">
    <property type="entry name" value="TonB-dep_rcpt-like"/>
</dbReference>
<keyword evidence="9 10" id="KW-0998">Cell outer membrane</keyword>
<proteinExistence type="inferred from homology"/>
<feature type="domain" description="TonB-dependent receptor-like beta-barrel" evidence="12">
    <location>
        <begin position="545"/>
        <end position="985"/>
    </location>
</feature>
<evidence type="ECO:0000259" key="12">
    <source>
        <dbReference type="Pfam" id="PF00593"/>
    </source>
</evidence>
<dbReference type="InterPro" id="IPR023996">
    <property type="entry name" value="TonB-dep_OMP_SusC/RagA"/>
</dbReference>
<keyword evidence="4" id="KW-0406">Ion transport</keyword>
<dbReference type="Gene3D" id="2.60.40.1120">
    <property type="entry name" value="Carboxypeptidase-like, regulatory domain"/>
    <property type="match status" value="1"/>
</dbReference>
<organism evidence="15 16">
    <name type="scientific">Niastella caeni</name>
    <dbReference type="NCBI Taxonomy" id="2569763"/>
    <lineage>
        <taxon>Bacteria</taxon>
        <taxon>Pseudomonadati</taxon>
        <taxon>Bacteroidota</taxon>
        <taxon>Chitinophagia</taxon>
        <taxon>Chitinophagales</taxon>
        <taxon>Chitinophagaceae</taxon>
        <taxon>Niastella</taxon>
    </lineage>
</organism>
<evidence type="ECO:0000256" key="7">
    <source>
        <dbReference type="ARBA" id="ARBA00023077"/>
    </source>
</evidence>
<dbReference type="OrthoDB" id="9768177at2"/>
<evidence type="ECO:0000256" key="8">
    <source>
        <dbReference type="ARBA" id="ARBA00023136"/>
    </source>
</evidence>
<dbReference type="RefSeq" id="WP_136577741.1">
    <property type="nucleotide sequence ID" value="NZ_STFF01000003.1"/>
</dbReference>
<protein>
    <submittedName>
        <fullName evidence="15">SusC/RagA family TonB-linked outer membrane protein</fullName>
    </submittedName>
</protein>
<evidence type="ECO:0000256" key="11">
    <source>
        <dbReference type="RuleBase" id="RU003357"/>
    </source>
</evidence>
<accession>A0A4S8HXS7</accession>
<keyword evidence="7 11" id="KW-0798">TonB box</keyword>
<feature type="domain" description="TonB-dependent receptor plug" evidence="14">
    <location>
        <begin position="235"/>
        <end position="368"/>
    </location>
</feature>
<dbReference type="Proteomes" id="UP000306918">
    <property type="component" value="Unassembled WGS sequence"/>
</dbReference>
<dbReference type="InterPro" id="IPR036942">
    <property type="entry name" value="Beta-barrel_TonB_sf"/>
</dbReference>
<evidence type="ECO:0000256" key="2">
    <source>
        <dbReference type="ARBA" id="ARBA00022448"/>
    </source>
</evidence>
<dbReference type="GO" id="GO:0009279">
    <property type="term" value="C:cell outer membrane"/>
    <property type="evidence" value="ECO:0007669"/>
    <property type="project" value="UniProtKB-SubCell"/>
</dbReference>
<dbReference type="NCBIfam" id="TIGR04057">
    <property type="entry name" value="SusC_RagA_signa"/>
    <property type="match status" value="1"/>
</dbReference>
<dbReference type="GO" id="GO:0006826">
    <property type="term" value="P:iron ion transport"/>
    <property type="evidence" value="ECO:0007669"/>
    <property type="project" value="UniProtKB-KW"/>
</dbReference>
<dbReference type="InterPro" id="IPR023997">
    <property type="entry name" value="TonB-dep_OMP_SusC/RagA_CS"/>
</dbReference>
<evidence type="ECO:0000256" key="10">
    <source>
        <dbReference type="PROSITE-ProRule" id="PRU01360"/>
    </source>
</evidence>
<dbReference type="InterPro" id="IPR000531">
    <property type="entry name" value="Beta-barrel_TonB"/>
</dbReference>
<evidence type="ECO:0000256" key="4">
    <source>
        <dbReference type="ARBA" id="ARBA00022496"/>
    </source>
</evidence>
<reference evidence="15 16" key="1">
    <citation type="submission" date="2019-04" db="EMBL/GenBank/DDBJ databases">
        <title>Niastella caeni sp. nov., isolated from activated sludge.</title>
        <authorList>
            <person name="Sheng M."/>
        </authorList>
    </citation>
    <scope>NUCLEOTIDE SEQUENCE [LARGE SCALE GENOMIC DNA]</scope>
    <source>
        <strain evidence="15 16">HX-2-15</strain>
    </source>
</reference>
<keyword evidence="16" id="KW-1185">Reference proteome</keyword>
<comment type="caution">
    <text evidence="15">The sequence shown here is derived from an EMBL/GenBank/DDBJ whole genome shotgun (WGS) entry which is preliminary data.</text>
</comment>
<dbReference type="Pfam" id="PF13715">
    <property type="entry name" value="CarbopepD_reg_2"/>
    <property type="match status" value="1"/>
</dbReference>
<dbReference type="EMBL" id="STFF01000003">
    <property type="protein sequence ID" value="THU39609.1"/>
    <property type="molecule type" value="Genomic_DNA"/>
</dbReference>
<keyword evidence="4" id="KW-0410">Iron transport</keyword>
<evidence type="ECO:0000256" key="9">
    <source>
        <dbReference type="ARBA" id="ARBA00023237"/>
    </source>
</evidence>
<keyword evidence="6" id="KW-0408">Iron</keyword>
<dbReference type="SUPFAM" id="SSF56935">
    <property type="entry name" value="Porins"/>
    <property type="match status" value="1"/>
</dbReference>
<sequence>MHNFQHGKVSVLNGTEPKLNLLGRAQIWRIMKLCAFILLAGCLNVYATGYGQKITLSEKDAPLTKIFKEIQKQTGYHFLYISQQLDNAKKVTIQVKDALVDDVLQLAFREQPFGYEIREKTIVIQAKPISPTLTPEPTTPVLPEVRGVITDENGAPAQGVNVMVKGTSKGTTTNLRGEFILKDVNENAILLITSVGYDRQEILVKNKSFVTLQLRVAVGNLDEMQVIAYGTTSKRFNTGNVTTVKSTDIEKQPVTNPLLALQGRVPGMQIIQSTGLPGTGVTVRIRGRNSFENGNDPLYIVDGVPYPSQMLQGLENPITGFSGAYGPQQGRVSGSPLSYLNPGDIESIEVLKDADATAIYGTRGANGVVLITTKKGKVGPTRVDANVQYGWGKVTKFIPWLNSRQYLDMRYEAYMNDGIDPATLKPNANNYDLTLWDTTRYTDWNKQLIGGTAQYSNIQLSLYGGNSNVQYRIGYNYNKQTTVFPKSFGDPKGSLSFSINSSSNNKKLNVQLSGSYQLDKNELPNYDLSMYTNFAPNAPDLYKEDGSLNWADHPTTGFPTWENPLAKLNTRYRRRVNNLVTNAVFSYEVISGLSIKLSGGYNNMQSIESKIFPSTAYAPIYRPLVRANLWSEFAHAQNDNWILEPQITFQTRVSQGRLSALVGTTFQQNDSKAESVTAKGFNSDLVMEDPKAATSITVDNSFNATYKYNAVFARINYNYNDKYLINFTARRDGTSRFGPNKRFANFGAAGIGWVFSNENFIGKNLPILSFGKIRASYGTTGSDQVGNYRYLNLYNYLNFDVAYQNSLSLQLNGLFNPDLAWEETKKLEGAIELGFWKDRIFLSVSHYRNRSFNQLTTYSLPSNTGTTGGIPANLDATIENTGWEVTLSSTNFQSKNFKWTSSINLSVPRNKLVSVGPNTPNIDDRLVGHSTSTRFVYSFAGVDPVTGRYQFYDGKGGFTFQPDTAYEPGSFGRYTEYALNTDVTYFGGFQNGFSWKQFQVDFLFSFEKRLGETNQRGNIPGSFSLPSRQNQPVSVLDRWQKPGDNASVQKYNQDYSIYKQFEAYTQSDGAWMDASYIRLKNVSLSWQLPTRIKQRVHLQNARLYTQAQNLFVITKYKGSDPETRSLISLPPLRIWTVGCQLTF</sequence>
<evidence type="ECO:0000256" key="5">
    <source>
        <dbReference type="ARBA" id="ARBA00022692"/>
    </source>
</evidence>
<evidence type="ECO:0000313" key="16">
    <source>
        <dbReference type="Proteomes" id="UP000306918"/>
    </source>
</evidence>
<dbReference type="NCBIfam" id="TIGR04056">
    <property type="entry name" value="OMP_RagA_SusC"/>
    <property type="match status" value="1"/>
</dbReference>
<dbReference type="Pfam" id="PF00593">
    <property type="entry name" value="TonB_dep_Rec_b-barrel"/>
    <property type="match status" value="1"/>
</dbReference>
<evidence type="ECO:0000259" key="13">
    <source>
        <dbReference type="Pfam" id="PF07660"/>
    </source>
</evidence>
<keyword evidence="3 10" id="KW-1134">Transmembrane beta strand</keyword>
<dbReference type="InterPro" id="IPR037066">
    <property type="entry name" value="Plug_dom_sf"/>
</dbReference>
<dbReference type="Pfam" id="PF07715">
    <property type="entry name" value="Plug"/>
    <property type="match status" value="1"/>
</dbReference>
<evidence type="ECO:0000256" key="1">
    <source>
        <dbReference type="ARBA" id="ARBA00004571"/>
    </source>
</evidence>
<dbReference type="Pfam" id="PF07660">
    <property type="entry name" value="STN"/>
    <property type="match status" value="1"/>
</dbReference>
<comment type="similarity">
    <text evidence="10 11">Belongs to the TonB-dependent receptor family.</text>
</comment>
<keyword evidence="5 10" id="KW-0812">Transmembrane</keyword>
<dbReference type="SUPFAM" id="SSF49464">
    <property type="entry name" value="Carboxypeptidase regulatory domain-like"/>
    <property type="match status" value="1"/>
</dbReference>
<dbReference type="Gene3D" id="2.170.130.10">
    <property type="entry name" value="TonB-dependent receptor, plug domain"/>
    <property type="match status" value="1"/>
</dbReference>
<evidence type="ECO:0000256" key="6">
    <source>
        <dbReference type="ARBA" id="ARBA00023004"/>
    </source>
</evidence>
<dbReference type="PROSITE" id="PS52016">
    <property type="entry name" value="TONB_DEPENDENT_REC_3"/>
    <property type="match status" value="1"/>
</dbReference>
<keyword evidence="2 10" id="KW-0813">Transport</keyword>
<dbReference type="InterPro" id="IPR011662">
    <property type="entry name" value="Secretin/TonB_short_N"/>
</dbReference>
<feature type="domain" description="Secretin/TonB short N-terminal" evidence="13">
    <location>
        <begin position="76"/>
        <end position="127"/>
    </location>
</feature>